<accession>A0A2U3K487</accession>
<protein>
    <submittedName>
        <fullName evidence="1">Transposase</fullName>
    </submittedName>
</protein>
<evidence type="ECO:0000313" key="1">
    <source>
        <dbReference type="EMBL" id="SPF34397.1"/>
    </source>
</evidence>
<name>A0A2U3K487_9FIRM</name>
<organism evidence="1 2">
    <name type="scientific">Candidatus Desulfosporosinus infrequens</name>
    <dbReference type="NCBI Taxonomy" id="2043169"/>
    <lineage>
        <taxon>Bacteria</taxon>
        <taxon>Bacillati</taxon>
        <taxon>Bacillota</taxon>
        <taxon>Clostridia</taxon>
        <taxon>Eubacteriales</taxon>
        <taxon>Desulfitobacteriaceae</taxon>
        <taxon>Desulfosporosinus</taxon>
    </lineage>
</organism>
<dbReference type="Proteomes" id="UP000238916">
    <property type="component" value="Unassembled WGS sequence"/>
</dbReference>
<gene>
    <name evidence="1" type="ORF">SBF1_1300011</name>
</gene>
<dbReference type="EMBL" id="OMOF01000036">
    <property type="protein sequence ID" value="SPF34397.1"/>
    <property type="molecule type" value="Genomic_DNA"/>
</dbReference>
<evidence type="ECO:0000313" key="2">
    <source>
        <dbReference type="Proteomes" id="UP000238916"/>
    </source>
</evidence>
<reference evidence="2" key="1">
    <citation type="submission" date="2018-02" db="EMBL/GenBank/DDBJ databases">
        <authorList>
            <person name="Hausmann B."/>
        </authorList>
    </citation>
    <scope>NUCLEOTIDE SEQUENCE [LARGE SCALE GENOMIC DNA]</scope>
    <source>
        <strain evidence="2">Peat soil MAG SbF1</strain>
    </source>
</reference>
<sequence length="45" mass="5229">MRKSFNEEVLSDLSPYITAHLNRFAKYGLDPNRHPPTLEFDVPLV</sequence>
<dbReference type="AlphaFoldDB" id="A0A2U3K487"/>
<proteinExistence type="predicted"/>